<dbReference type="GO" id="GO:0006893">
    <property type="term" value="P:Golgi to plasma membrane transport"/>
    <property type="evidence" value="ECO:0007669"/>
    <property type="project" value="TreeGrafter"/>
</dbReference>
<protein>
    <submittedName>
        <fullName evidence="3">Exocyst complex component Sec3, putative</fullName>
    </submittedName>
</protein>
<feature type="domain" description="Exocyst complex component Sec3 coiled-coil" evidence="2">
    <location>
        <begin position="201"/>
        <end position="334"/>
    </location>
</feature>
<dbReference type="GO" id="GO:0000145">
    <property type="term" value="C:exocyst"/>
    <property type="evidence" value="ECO:0007669"/>
    <property type="project" value="InterPro"/>
</dbReference>
<name>A0A1G4I0D7_TRYEQ</name>
<dbReference type="Proteomes" id="UP000195570">
    <property type="component" value="Unassembled WGS sequence"/>
</dbReference>
<feature type="coiled-coil region" evidence="1">
    <location>
        <begin position="257"/>
        <end position="294"/>
    </location>
</feature>
<proteinExistence type="predicted"/>
<dbReference type="InterPro" id="IPR019160">
    <property type="entry name" value="Sec3_CC"/>
</dbReference>
<evidence type="ECO:0000313" key="3">
    <source>
        <dbReference type="EMBL" id="SCU65083.1"/>
    </source>
</evidence>
<dbReference type="VEuPathDB" id="TriTrypDB:TEOVI_000700500"/>
<dbReference type="GeneID" id="92380939"/>
<comment type="caution">
    <text evidence="3">The sequence shown here is derived from an EMBL/GenBank/DDBJ whole genome shotgun (WGS) entry which is preliminary data.</text>
</comment>
<dbReference type="EMBL" id="CZPT02000213">
    <property type="protein sequence ID" value="SCU65083.1"/>
    <property type="molecule type" value="Genomic_DNA"/>
</dbReference>
<sequence length="1081" mass="121304">MPAGSDDELQQVVQLTFRQRHEEVLACEAVVVIGRRRPFKTPRPRLLALCRPFSAAAPTGSPTSNATLNVVQVGAEQATNIKLVFGVARLVDIAQEEGFDATFNFGSSGLLSVRFGSYIQRQMFVSAVRSVLRDVQLLTPGATTDHDGVQALLLDEVGAATEHNIVAHVKSQRRVKHRALTTEDEQQLQALLGPHSFDDIRATEKLLSTHQKKAELLSVNDLVISACAWEEVREHISSIMEDVGEMEARIAQYSKCILSQKEQLQRIEHQHNTLQRKQQNLHKLQEQLQVVRGQLNLPPQVTALLQRVGEARSEDLEEFLSNESNVRRLSDAVGLITSLLQNTKLESDYPIALVAARRAFFAEQRRAIAHRTKTYILDAISRHEKLYLTDPRRFSTKNQLIWKMHLGVTNMMTSFQELIKTLRYVDFEGFIAVLRRYRVCMQRVYAREMQNFFKYLRGQLKKVGSHRPFLIGVRDSSDGIVFSGSESTRSETPHRRGSLANSDGLRWTPTCSPLGYPHSFCHMSGSFSRLNISAPTEGQLFVDLPVACDDTLRLYDPIHTQAANVGHNSPTPAPSLLAPTVSRTNGQLKPDVAFAMTLEAAFCMVLQEEDTLRRCFGLVEGREECSKGEENHHDFAPSASDALSNVPESDKAGLLRESLLELFGGDKVVQFYSGALNTAAPSAKHSEKDDVPSARVDVDCDTTTADKNEGKVCTKLEKGQEDAQKGCYLQKELVDLVQYIGERCDRLNALPAMVMIKAYRREGTPTASSSFCQSILQALEPIVASLISQSIMEQTASIKTCVRRYVVDPSGLLSCFSGLPTLVQRLETMHDSLPVAVRTHSEYASVVLTLVDQCFESLNCITNLAKSEANYEVKLSRLECIVRRANRIFNAGGENAKSAEHGFLQQYRHQAFFCLFYESLHPMSNAVELLRERYDSSCALRDRYRELYLTRAVLVKEFPEFGPFTLVAEDLAQVHTPDDLRSHAAFSVSALQLLLTSLPEEIRSGIPASSGRMKKHFLRDVARRKNEVALHCTLLQRAWSDFSAMFLQKFDFLESILQWSMYANLNLDIKRHEVVQLLRAV</sequence>
<keyword evidence="1" id="KW-0175">Coiled coil</keyword>
<accession>A0A1G4I0D7</accession>
<dbReference type="Pfam" id="PF09763">
    <property type="entry name" value="Sec3_CC"/>
    <property type="match status" value="1"/>
</dbReference>
<evidence type="ECO:0000313" key="4">
    <source>
        <dbReference type="Proteomes" id="UP000195570"/>
    </source>
</evidence>
<reference evidence="3" key="1">
    <citation type="submission" date="2016-09" db="EMBL/GenBank/DDBJ databases">
        <authorList>
            <person name="Hebert L."/>
            <person name="Moumen B."/>
        </authorList>
    </citation>
    <scope>NUCLEOTIDE SEQUENCE [LARGE SCALE GENOMIC DNA]</scope>
    <source>
        <strain evidence="3">OVI</strain>
    </source>
</reference>
<evidence type="ECO:0000256" key="1">
    <source>
        <dbReference type="SAM" id="Coils"/>
    </source>
</evidence>
<evidence type="ECO:0000259" key="2">
    <source>
        <dbReference type="Pfam" id="PF09763"/>
    </source>
</evidence>
<organism evidence="3 4">
    <name type="scientific">Trypanosoma equiperdum</name>
    <dbReference type="NCBI Taxonomy" id="5694"/>
    <lineage>
        <taxon>Eukaryota</taxon>
        <taxon>Discoba</taxon>
        <taxon>Euglenozoa</taxon>
        <taxon>Kinetoplastea</taxon>
        <taxon>Metakinetoplastina</taxon>
        <taxon>Trypanosomatida</taxon>
        <taxon>Trypanosomatidae</taxon>
        <taxon>Trypanosoma</taxon>
    </lineage>
</organism>
<dbReference type="GO" id="GO:0006887">
    <property type="term" value="P:exocytosis"/>
    <property type="evidence" value="ECO:0007669"/>
    <property type="project" value="InterPro"/>
</dbReference>
<keyword evidence="4" id="KW-1185">Reference proteome</keyword>
<gene>
    <name evidence="3" type="ORF">TEOVI_000700500</name>
</gene>
<dbReference type="GO" id="GO:0005886">
    <property type="term" value="C:plasma membrane"/>
    <property type="evidence" value="ECO:0007669"/>
    <property type="project" value="TreeGrafter"/>
</dbReference>
<dbReference type="AlphaFoldDB" id="A0A1G4I0D7"/>
<dbReference type="GO" id="GO:0005546">
    <property type="term" value="F:phosphatidylinositol-4,5-bisphosphate binding"/>
    <property type="evidence" value="ECO:0007669"/>
    <property type="project" value="TreeGrafter"/>
</dbReference>
<dbReference type="PANTHER" id="PTHR16092">
    <property type="entry name" value="SEC3/SYNTAXIN-RELATED"/>
    <property type="match status" value="1"/>
</dbReference>
<dbReference type="RefSeq" id="XP_067076738.1">
    <property type="nucleotide sequence ID" value="XM_067220637.1"/>
</dbReference>
<dbReference type="PANTHER" id="PTHR16092:SF14">
    <property type="entry name" value="EXOCYST COMPLEX COMPONENT 1 ISOFORM X1"/>
    <property type="match status" value="1"/>
</dbReference>